<accession>A0A5A7PEZ8</accession>
<dbReference type="Proteomes" id="UP000325081">
    <property type="component" value="Unassembled WGS sequence"/>
</dbReference>
<comment type="caution">
    <text evidence="1">The sequence shown here is derived from an EMBL/GenBank/DDBJ whole genome shotgun (WGS) entry which is preliminary data.</text>
</comment>
<protein>
    <submittedName>
        <fullName evidence="1">Sugar fermentation stimulation protein homolog</fullName>
    </submittedName>
</protein>
<dbReference type="OrthoDB" id="927721at2759"/>
<sequence length="144" mass="16082">MENDSLIAYLEMMTAGMARLVVDVLPRKAEAYAVAEGGLKEVADLCEGRSEESIESVGTNIRLVKADGGGFSVKKRERPPCEEERENYHIDRKSTLYYLLVGPPDHARCPLPRFEILARTGDDSIRPRLDGEDIRLNVPLVLEP</sequence>
<name>A0A5A7PEZ8_STRAF</name>
<evidence type="ECO:0000313" key="1">
    <source>
        <dbReference type="EMBL" id="GER31475.1"/>
    </source>
</evidence>
<organism evidence="1 2">
    <name type="scientific">Striga asiatica</name>
    <name type="common">Asiatic witchweed</name>
    <name type="synonym">Buchnera asiatica</name>
    <dbReference type="NCBI Taxonomy" id="4170"/>
    <lineage>
        <taxon>Eukaryota</taxon>
        <taxon>Viridiplantae</taxon>
        <taxon>Streptophyta</taxon>
        <taxon>Embryophyta</taxon>
        <taxon>Tracheophyta</taxon>
        <taxon>Spermatophyta</taxon>
        <taxon>Magnoliopsida</taxon>
        <taxon>eudicotyledons</taxon>
        <taxon>Gunneridae</taxon>
        <taxon>Pentapetalae</taxon>
        <taxon>asterids</taxon>
        <taxon>lamiids</taxon>
        <taxon>Lamiales</taxon>
        <taxon>Orobanchaceae</taxon>
        <taxon>Buchnereae</taxon>
        <taxon>Striga</taxon>
    </lineage>
</organism>
<reference evidence="2" key="1">
    <citation type="journal article" date="2019" name="Curr. Biol.">
        <title>Genome Sequence of Striga asiatica Provides Insight into the Evolution of Plant Parasitism.</title>
        <authorList>
            <person name="Yoshida S."/>
            <person name="Kim S."/>
            <person name="Wafula E.K."/>
            <person name="Tanskanen J."/>
            <person name="Kim Y.M."/>
            <person name="Honaas L."/>
            <person name="Yang Z."/>
            <person name="Spallek T."/>
            <person name="Conn C.E."/>
            <person name="Ichihashi Y."/>
            <person name="Cheong K."/>
            <person name="Cui S."/>
            <person name="Der J.P."/>
            <person name="Gundlach H."/>
            <person name="Jiao Y."/>
            <person name="Hori C."/>
            <person name="Ishida J.K."/>
            <person name="Kasahara H."/>
            <person name="Kiba T."/>
            <person name="Kim M.S."/>
            <person name="Koo N."/>
            <person name="Laohavisit A."/>
            <person name="Lee Y.H."/>
            <person name="Lumba S."/>
            <person name="McCourt P."/>
            <person name="Mortimer J.C."/>
            <person name="Mutuku J.M."/>
            <person name="Nomura T."/>
            <person name="Sasaki-Sekimoto Y."/>
            <person name="Seto Y."/>
            <person name="Wang Y."/>
            <person name="Wakatake T."/>
            <person name="Sakakibara H."/>
            <person name="Demura T."/>
            <person name="Yamaguchi S."/>
            <person name="Yoneyama K."/>
            <person name="Manabe R.I."/>
            <person name="Nelson D.C."/>
            <person name="Schulman A.H."/>
            <person name="Timko M.P."/>
            <person name="dePamphilis C.W."/>
            <person name="Choi D."/>
            <person name="Shirasu K."/>
        </authorList>
    </citation>
    <scope>NUCLEOTIDE SEQUENCE [LARGE SCALE GENOMIC DNA]</scope>
    <source>
        <strain evidence="2">cv. UVA1</strain>
    </source>
</reference>
<evidence type="ECO:0000313" key="2">
    <source>
        <dbReference type="Proteomes" id="UP000325081"/>
    </source>
</evidence>
<gene>
    <name evidence="1" type="ORF">STAS_07485</name>
</gene>
<keyword evidence="2" id="KW-1185">Reference proteome</keyword>
<dbReference type="EMBL" id="BKCP01004483">
    <property type="protein sequence ID" value="GER31475.1"/>
    <property type="molecule type" value="Genomic_DNA"/>
</dbReference>
<dbReference type="AlphaFoldDB" id="A0A5A7PEZ8"/>
<proteinExistence type="predicted"/>